<accession>A0A0F9W220</accession>
<gene>
    <name evidence="1" type="ORF">LCGC14_0337630</name>
</gene>
<sequence length="85" mass="9759">MIIQIWMEGFRATGESSEASKIGEYEAKDFDAAVKQHMEKHPGDVNIEGPDCYMTKEAYKNRRSDYSIWACKLFDNETDARKAFG</sequence>
<dbReference type="EMBL" id="LAZR01000243">
    <property type="protein sequence ID" value="KKN79741.1"/>
    <property type="molecule type" value="Genomic_DNA"/>
</dbReference>
<name>A0A0F9W220_9ZZZZ</name>
<protein>
    <submittedName>
        <fullName evidence="1">Uncharacterized protein</fullName>
    </submittedName>
</protein>
<comment type="caution">
    <text evidence="1">The sequence shown here is derived from an EMBL/GenBank/DDBJ whole genome shotgun (WGS) entry which is preliminary data.</text>
</comment>
<organism evidence="1">
    <name type="scientific">marine sediment metagenome</name>
    <dbReference type="NCBI Taxonomy" id="412755"/>
    <lineage>
        <taxon>unclassified sequences</taxon>
        <taxon>metagenomes</taxon>
        <taxon>ecological metagenomes</taxon>
    </lineage>
</organism>
<proteinExistence type="predicted"/>
<reference evidence="1" key="1">
    <citation type="journal article" date="2015" name="Nature">
        <title>Complex archaea that bridge the gap between prokaryotes and eukaryotes.</title>
        <authorList>
            <person name="Spang A."/>
            <person name="Saw J.H."/>
            <person name="Jorgensen S.L."/>
            <person name="Zaremba-Niedzwiedzka K."/>
            <person name="Martijn J."/>
            <person name="Lind A.E."/>
            <person name="van Eijk R."/>
            <person name="Schleper C."/>
            <person name="Guy L."/>
            <person name="Ettema T.J."/>
        </authorList>
    </citation>
    <scope>NUCLEOTIDE SEQUENCE</scope>
</reference>
<dbReference type="AlphaFoldDB" id="A0A0F9W220"/>
<evidence type="ECO:0000313" key="1">
    <source>
        <dbReference type="EMBL" id="KKN79741.1"/>
    </source>
</evidence>